<name>A0A5B8MRX6_9CHLO</name>
<organism evidence="2 3">
    <name type="scientific">Chloropicon primus</name>
    <dbReference type="NCBI Taxonomy" id="1764295"/>
    <lineage>
        <taxon>Eukaryota</taxon>
        <taxon>Viridiplantae</taxon>
        <taxon>Chlorophyta</taxon>
        <taxon>Chloropicophyceae</taxon>
        <taxon>Chloropicales</taxon>
        <taxon>Chloropicaceae</taxon>
        <taxon>Chloropicon</taxon>
    </lineage>
</organism>
<feature type="compositionally biased region" description="Basic and acidic residues" evidence="1">
    <location>
        <begin position="375"/>
        <end position="389"/>
    </location>
</feature>
<keyword evidence="3" id="KW-1185">Reference proteome</keyword>
<proteinExistence type="predicted"/>
<dbReference type="AlphaFoldDB" id="A0A5B8MRX6"/>
<gene>
    <name evidence="2" type="ORF">A3770_09p55450</name>
</gene>
<protein>
    <submittedName>
        <fullName evidence="2">Uncharacterized protein</fullName>
    </submittedName>
</protein>
<evidence type="ECO:0000313" key="2">
    <source>
        <dbReference type="EMBL" id="QDZ23027.1"/>
    </source>
</evidence>
<dbReference type="Proteomes" id="UP000316726">
    <property type="component" value="Chromosome 9"/>
</dbReference>
<feature type="compositionally biased region" description="Low complexity" evidence="1">
    <location>
        <begin position="64"/>
        <end position="80"/>
    </location>
</feature>
<feature type="region of interest" description="Disordered" evidence="1">
    <location>
        <begin position="375"/>
        <end position="449"/>
    </location>
</feature>
<dbReference type="EMBL" id="CP031042">
    <property type="protein sequence ID" value="QDZ23027.1"/>
    <property type="molecule type" value="Genomic_DNA"/>
</dbReference>
<feature type="compositionally biased region" description="Basic residues" evidence="1">
    <location>
        <begin position="424"/>
        <end position="436"/>
    </location>
</feature>
<feature type="compositionally biased region" description="Basic and acidic residues" evidence="1">
    <location>
        <begin position="44"/>
        <end position="53"/>
    </location>
</feature>
<evidence type="ECO:0000313" key="3">
    <source>
        <dbReference type="Proteomes" id="UP000316726"/>
    </source>
</evidence>
<sequence length="449" mass="50383">MEAEDLEGAWYYDNRVTPEKVIVRAEERAVLRTGRAGRPRREAKRPISDGVERGEDEEEGGGSASSAGSPQGSGSSRSSLSFWNEGAYLSEASEPAPPPRPYYEVDEAAVQMMSAAMESYRRRIQLAVEEKERADREASSSAKERWAFVLEAEKAESSTKELLTRSLSYQRDFSSARSNYINLETALQILHKENNATEAVQGKEARELSREIATAREGKAEREATLRRLQEECEREIASKKELEGSRDASVEKEVELYNDVVQDLERNLRTAKTQLRCLEEDTGRLEEEAQVTEEMLLTANADLKMLRNAQRIEESVLQAELAVSNMEDKDINKRLHEVIMEVNKEICSKAVLQQEITDLNRRIRATAKLADALKQEEKSSSRLVEKAKAQLGDLQPAPQDDAPQGKGRAAEEEEEEEPVVSVNRKKKKKKKKKKSGEKSAGGRVAKIG</sequence>
<evidence type="ECO:0000256" key="1">
    <source>
        <dbReference type="SAM" id="MobiDB-lite"/>
    </source>
</evidence>
<feature type="region of interest" description="Disordered" evidence="1">
    <location>
        <begin position="25"/>
        <end position="80"/>
    </location>
</feature>
<accession>A0A5B8MRX6</accession>
<reference evidence="2 3" key="1">
    <citation type="submission" date="2018-07" db="EMBL/GenBank/DDBJ databases">
        <title>The complete nuclear genome of the prasinophyte Chloropicon primus (CCMP1205).</title>
        <authorList>
            <person name="Pombert J.-F."/>
            <person name="Otis C."/>
            <person name="Turmel M."/>
            <person name="Lemieux C."/>
        </authorList>
    </citation>
    <scope>NUCLEOTIDE SEQUENCE [LARGE SCALE GENOMIC DNA]</scope>
    <source>
        <strain evidence="2 3">CCMP1205</strain>
    </source>
</reference>